<dbReference type="InterPro" id="IPR015421">
    <property type="entry name" value="PyrdxlP-dep_Trfase_major"/>
</dbReference>
<dbReference type="AlphaFoldDB" id="Q2CGE0"/>
<dbReference type="InterPro" id="IPR050596">
    <property type="entry name" value="AspAT/PAT-like"/>
</dbReference>
<evidence type="ECO:0000256" key="5">
    <source>
        <dbReference type="ARBA" id="ARBA00022679"/>
    </source>
</evidence>
<dbReference type="InterPro" id="IPR004839">
    <property type="entry name" value="Aminotransferase_I/II_large"/>
</dbReference>
<dbReference type="Proteomes" id="UP000003635">
    <property type="component" value="Unassembled WGS sequence"/>
</dbReference>
<evidence type="ECO:0000256" key="2">
    <source>
        <dbReference type="ARBA" id="ARBA00007441"/>
    </source>
</evidence>
<evidence type="ECO:0000256" key="1">
    <source>
        <dbReference type="ARBA" id="ARBA00001933"/>
    </source>
</evidence>
<dbReference type="InterPro" id="IPR015424">
    <property type="entry name" value="PyrdxlP-dep_Trfase"/>
</dbReference>
<dbReference type="HOGENOM" id="CLU_017584_4_3_5"/>
<dbReference type="Gene3D" id="3.90.1150.10">
    <property type="entry name" value="Aspartate Aminotransferase, domain 1"/>
    <property type="match status" value="1"/>
</dbReference>
<dbReference type="PANTHER" id="PTHR46383:SF1">
    <property type="entry name" value="ASPARTATE AMINOTRANSFERASE"/>
    <property type="match status" value="1"/>
</dbReference>
<sequence length="404" mass="41980">MSPAPFRRAERLAGIEISEIVQLSERAAELRRAGQDVVALTTGEPDFPTPPHVVAAAHAAAEAGQTRYPPTAGTPELRAAIARQAGAEAAEVLVSTGAKQVLANAMLATLDPGDEVLIPAPFWTSYGDIVALAGGRPVRLPCPAADGFKLRPEALAAAITPRTRWLMLNSPSNPTGAVYGPGELAALAAVLADHPQVWVLSDEIYSHLAYVPAPSLRDAAPGLAERTLVVDGVSKAFAMTGWRLGWGIGPRALIGAMAAVQGQVTSGACSISQAAALAALTGPQELLADRRAAFRARRDRVCAALAAIPGISCVPPDGAFYAFPDVTGLILGGGFADDAALCRWLLDEVGLALVPGRAFGMPGHVRLSFAYAEREIDDALDRLATAAARLAARPFQASKEQVTT</sequence>
<reference evidence="10 11" key="1">
    <citation type="journal article" date="2010" name="J. Bacteriol.">
        <title>Genome sequences of Oceanicola granulosus HTCC2516(T) and Oceanicola batsensis HTCC2597(TDelta).</title>
        <authorList>
            <person name="Thrash J.C."/>
            <person name="Cho J.C."/>
            <person name="Vergin K.L."/>
            <person name="Giovannoni S.J."/>
        </authorList>
    </citation>
    <scope>NUCLEOTIDE SEQUENCE [LARGE SCALE GENOMIC DNA]</scope>
    <source>
        <strain evidence="11">ATCC BAA-861 / DSM 15982 / KCTC 12143 / HTCC2516</strain>
    </source>
</reference>
<accession>Q2CGE0</accession>
<name>Q2CGE0_OCEGH</name>
<gene>
    <name evidence="10" type="ORF">OG2516_06931</name>
</gene>
<organism evidence="10 11">
    <name type="scientific">Oceanicola granulosus (strain ATCC BAA-861 / DSM 15982 / KCTC 12143 / HTCC2516)</name>
    <dbReference type="NCBI Taxonomy" id="314256"/>
    <lineage>
        <taxon>Bacteria</taxon>
        <taxon>Pseudomonadati</taxon>
        <taxon>Pseudomonadota</taxon>
        <taxon>Alphaproteobacteria</taxon>
        <taxon>Rhodobacterales</taxon>
        <taxon>Roseobacteraceae</taxon>
        <taxon>Oceanicola</taxon>
    </lineage>
</organism>
<dbReference type="CDD" id="cd00609">
    <property type="entry name" value="AAT_like"/>
    <property type="match status" value="1"/>
</dbReference>
<keyword evidence="4 8" id="KW-0032">Aminotransferase</keyword>
<dbReference type="STRING" id="314256.OG2516_06931"/>
<evidence type="ECO:0000256" key="6">
    <source>
        <dbReference type="ARBA" id="ARBA00022898"/>
    </source>
</evidence>
<dbReference type="RefSeq" id="WP_007254912.1">
    <property type="nucleotide sequence ID" value="NZ_CH724107.1"/>
</dbReference>
<comment type="similarity">
    <text evidence="2 8">Belongs to the class-I pyridoxal-phosphate-dependent aminotransferase family.</text>
</comment>
<dbReference type="Gene3D" id="3.40.640.10">
    <property type="entry name" value="Type I PLP-dependent aspartate aminotransferase-like (Major domain)"/>
    <property type="match status" value="1"/>
</dbReference>
<dbReference type="InterPro" id="IPR004838">
    <property type="entry name" value="NHTrfase_class1_PyrdxlP-BS"/>
</dbReference>
<dbReference type="GO" id="GO:0006520">
    <property type="term" value="P:amino acid metabolic process"/>
    <property type="evidence" value="ECO:0007669"/>
    <property type="project" value="InterPro"/>
</dbReference>
<dbReference type="PROSITE" id="PS00105">
    <property type="entry name" value="AA_TRANSFER_CLASS_1"/>
    <property type="match status" value="1"/>
</dbReference>
<comment type="cofactor">
    <cofactor evidence="1 8">
        <name>pyridoxal 5'-phosphate</name>
        <dbReference type="ChEBI" id="CHEBI:597326"/>
    </cofactor>
</comment>
<dbReference type="InterPro" id="IPR015422">
    <property type="entry name" value="PyrdxlP-dep_Trfase_small"/>
</dbReference>
<comment type="caution">
    <text evidence="10">The sequence shown here is derived from an EMBL/GenBank/DDBJ whole genome shotgun (WGS) entry which is preliminary data.</text>
</comment>
<evidence type="ECO:0000256" key="3">
    <source>
        <dbReference type="ARBA" id="ARBA00011738"/>
    </source>
</evidence>
<dbReference type="EC" id="2.6.1.-" evidence="8"/>
<dbReference type="SUPFAM" id="SSF53383">
    <property type="entry name" value="PLP-dependent transferases"/>
    <property type="match status" value="1"/>
</dbReference>
<dbReference type="GO" id="GO:0030170">
    <property type="term" value="F:pyridoxal phosphate binding"/>
    <property type="evidence" value="ECO:0007669"/>
    <property type="project" value="InterPro"/>
</dbReference>
<dbReference type="FunFam" id="3.40.640.10:FF:000033">
    <property type="entry name" value="Aspartate aminotransferase"/>
    <property type="match status" value="1"/>
</dbReference>
<comment type="subunit">
    <text evidence="3">Homodimer.</text>
</comment>
<proteinExistence type="inferred from homology"/>
<comment type="catalytic activity">
    <reaction evidence="7">
        <text>L-aspartate + 2-oxoglutarate = oxaloacetate + L-glutamate</text>
        <dbReference type="Rhea" id="RHEA:21824"/>
        <dbReference type="ChEBI" id="CHEBI:16452"/>
        <dbReference type="ChEBI" id="CHEBI:16810"/>
        <dbReference type="ChEBI" id="CHEBI:29985"/>
        <dbReference type="ChEBI" id="CHEBI:29991"/>
        <dbReference type="EC" id="2.6.1.1"/>
    </reaction>
</comment>
<dbReference type="PANTHER" id="PTHR46383">
    <property type="entry name" value="ASPARTATE AMINOTRANSFERASE"/>
    <property type="match status" value="1"/>
</dbReference>
<dbReference type="GO" id="GO:0004069">
    <property type="term" value="F:L-aspartate:2-oxoglutarate aminotransferase activity"/>
    <property type="evidence" value="ECO:0007669"/>
    <property type="project" value="UniProtKB-EC"/>
</dbReference>
<dbReference type="Pfam" id="PF00155">
    <property type="entry name" value="Aminotran_1_2"/>
    <property type="match status" value="1"/>
</dbReference>
<evidence type="ECO:0000256" key="4">
    <source>
        <dbReference type="ARBA" id="ARBA00022576"/>
    </source>
</evidence>
<evidence type="ECO:0000259" key="9">
    <source>
        <dbReference type="Pfam" id="PF00155"/>
    </source>
</evidence>
<protein>
    <recommendedName>
        <fullName evidence="8">Aminotransferase</fullName>
        <ecNumber evidence="8">2.6.1.-</ecNumber>
    </recommendedName>
</protein>
<feature type="domain" description="Aminotransferase class I/classII large" evidence="9">
    <location>
        <begin position="36"/>
        <end position="383"/>
    </location>
</feature>
<keyword evidence="11" id="KW-1185">Reference proteome</keyword>
<dbReference type="eggNOG" id="COG0436">
    <property type="taxonomic scope" value="Bacteria"/>
</dbReference>
<keyword evidence="6" id="KW-0663">Pyridoxal phosphate</keyword>
<dbReference type="OrthoDB" id="9763453at2"/>
<evidence type="ECO:0000256" key="8">
    <source>
        <dbReference type="RuleBase" id="RU000481"/>
    </source>
</evidence>
<evidence type="ECO:0000256" key="7">
    <source>
        <dbReference type="ARBA" id="ARBA00049185"/>
    </source>
</evidence>
<keyword evidence="5 8" id="KW-0808">Transferase</keyword>
<evidence type="ECO:0000313" key="10">
    <source>
        <dbReference type="EMBL" id="EAR51778.1"/>
    </source>
</evidence>
<evidence type="ECO:0000313" key="11">
    <source>
        <dbReference type="Proteomes" id="UP000003635"/>
    </source>
</evidence>
<dbReference type="EMBL" id="AAOT01000009">
    <property type="protein sequence ID" value="EAR51778.1"/>
    <property type="molecule type" value="Genomic_DNA"/>
</dbReference>